<dbReference type="Proteomes" id="UP000662904">
    <property type="component" value="Chromosome"/>
</dbReference>
<dbReference type="Gene3D" id="3.30.565.10">
    <property type="entry name" value="Histidine kinase-like ATPase, C-terminal domain"/>
    <property type="match status" value="1"/>
</dbReference>
<dbReference type="PRINTS" id="PR00344">
    <property type="entry name" value="BCTRLSENSOR"/>
</dbReference>
<dbReference type="AlphaFoldDB" id="A0A8A0RNE5"/>
<evidence type="ECO:0000256" key="3">
    <source>
        <dbReference type="ARBA" id="ARBA00022553"/>
    </source>
</evidence>
<keyword evidence="4 10" id="KW-0808">Transferase</keyword>
<dbReference type="KEGG" id="kme:H0A61_01479"/>
<gene>
    <name evidence="10" type="primary">atoS_3</name>
    <name evidence="10" type="ORF">H0A61_01479</name>
</gene>
<evidence type="ECO:0000256" key="4">
    <source>
        <dbReference type="ARBA" id="ARBA00022679"/>
    </source>
</evidence>
<evidence type="ECO:0000259" key="9">
    <source>
        <dbReference type="PROSITE" id="PS50109"/>
    </source>
</evidence>
<dbReference type="Pfam" id="PF02518">
    <property type="entry name" value="HATPase_c"/>
    <property type="match status" value="1"/>
</dbReference>
<dbReference type="PANTHER" id="PTHR43065">
    <property type="entry name" value="SENSOR HISTIDINE KINASE"/>
    <property type="match status" value="1"/>
</dbReference>
<keyword evidence="5" id="KW-0547">Nucleotide-binding</keyword>
<dbReference type="Pfam" id="PF00512">
    <property type="entry name" value="HisKA"/>
    <property type="match status" value="1"/>
</dbReference>
<dbReference type="RefSeq" id="WP_206709309.1">
    <property type="nucleotide sequence ID" value="NZ_CP059066.1"/>
</dbReference>
<dbReference type="Gene3D" id="1.10.287.130">
    <property type="match status" value="1"/>
</dbReference>
<evidence type="ECO:0000256" key="8">
    <source>
        <dbReference type="ARBA" id="ARBA00023012"/>
    </source>
</evidence>
<dbReference type="InterPro" id="IPR013767">
    <property type="entry name" value="PAS_fold"/>
</dbReference>
<dbReference type="InterPro" id="IPR004358">
    <property type="entry name" value="Sig_transdc_His_kin-like_C"/>
</dbReference>
<dbReference type="InterPro" id="IPR003594">
    <property type="entry name" value="HATPase_dom"/>
</dbReference>
<dbReference type="SUPFAM" id="SSF47384">
    <property type="entry name" value="Homodimeric domain of signal transducing histidine kinase"/>
    <property type="match status" value="1"/>
</dbReference>
<keyword evidence="3" id="KW-0597">Phosphoprotein</keyword>
<dbReference type="GO" id="GO:0000155">
    <property type="term" value="F:phosphorelay sensor kinase activity"/>
    <property type="evidence" value="ECO:0007669"/>
    <property type="project" value="InterPro"/>
</dbReference>
<proteinExistence type="predicted"/>
<dbReference type="InterPro" id="IPR036097">
    <property type="entry name" value="HisK_dim/P_sf"/>
</dbReference>
<dbReference type="GO" id="GO:0005524">
    <property type="term" value="F:ATP binding"/>
    <property type="evidence" value="ECO:0007669"/>
    <property type="project" value="UniProtKB-KW"/>
</dbReference>
<dbReference type="SMART" id="SM00387">
    <property type="entry name" value="HATPase_c"/>
    <property type="match status" value="1"/>
</dbReference>
<dbReference type="InterPro" id="IPR005467">
    <property type="entry name" value="His_kinase_dom"/>
</dbReference>
<sequence length="359" mass="41164">MNYKVLLKSYETVLDLIHSGIIIINDRMRIISLNRAARDMFKLYNCKVIGEPFNRIIKSRELSVILKKIKETGVKQVNRKVVLSIKNQEKIFTVNTNFLSNIKDKKKGYVIVFNDITDLVIAERNLAERKKFAAMGQMAAGIAHELRNPLTAIKGFSQYIKEYFNQDMNIKNQDMNIKEYLDIMVHETNKTNMIIENFLSFAEPEPYQKTKCNVNTLINEIINNLQNLFYVEGIRPIVKLSEDLPYIMVDPEKIKQALWHISQNAVDALSNAPIKQIRYITHMSRDKNHIVIKITDTGQGIPNIHMDNLFTPFFTTKENGTGLGLSISYRIIKNHNGAISVKSKPFKGASFIITLPVAD</sequence>
<dbReference type="EMBL" id="CP059066">
    <property type="protein sequence ID" value="QSQ09120.1"/>
    <property type="molecule type" value="Genomic_DNA"/>
</dbReference>
<keyword evidence="7" id="KW-0067">ATP-binding</keyword>
<accession>A0A8A0RNE5</accession>
<evidence type="ECO:0000256" key="2">
    <source>
        <dbReference type="ARBA" id="ARBA00012438"/>
    </source>
</evidence>
<reference evidence="10" key="1">
    <citation type="submission" date="2020-07" db="EMBL/GenBank/DDBJ databases">
        <title>Koleobacter methoxysyntrophicus gen. nov., sp. nov., a novel anaerobic bacterium isolated from deep subsurface oil field and proposal of Koleobacterales ord. nov. in the phylum Firmicutes.</title>
        <authorList>
            <person name="Sakamoto S."/>
            <person name="Tamaki H."/>
        </authorList>
    </citation>
    <scope>NUCLEOTIDE SEQUENCE</scope>
    <source>
        <strain evidence="10">NRmbB1</strain>
    </source>
</reference>
<evidence type="ECO:0000313" key="11">
    <source>
        <dbReference type="Proteomes" id="UP000662904"/>
    </source>
</evidence>
<dbReference type="GO" id="GO:0006355">
    <property type="term" value="P:regulation of DNA-templated transcription"/>
    <property type="evidence" value="ECO:0007669"/>
    <property type="project" value="InterPro"/>
</dbReference>
<dbReference type="SMART" id="SM00091">
    <property type="entry name" value="PAS"/>
    <property type="match status" value="1"/>
</dbReference>
<evidence type="ECO:0000313" key="10">
    <source>
        <dbReference type="EMBL" id="QSQ09120.1"/>
    </source>
</evidence>
<keyword evidence="8" id="KW-0902">Two-component regulatory system</keyword>
<dbReference type="Gene3D" id="3.30.450.20">
    <property type="entry name" value="PAS domain"/>
    <property type="match status" value="1"/>
</dbReference>
<keyword evidence="6 10" id="KW-0418">Kinase</keyword>
<dbReference type="CDD" id="cd00130">
    <property type="entry name" value="PAS"/>
    <property type="match status" value="1"/>
</dbReference>
<evidence type="ECO:0000256" key="7">
    <source>
        <dbReference type="ARBA" id="ARBA00022840"/>
    </source>
</evidence>
<dbReference type="InterPro" id="IPR000014">
    <property type="entry name" value="PAS"/>
</dbReference>
<evidence type="ECO:0000256" key="5">
    <source>
        <dbReference type="ARBA" id="ARBA00022741"/>
    </source>
</evidence>
<dbReference type="PROSITE" id="PS50109">
    <property type="entry name" value="HIS_KIN"/>
    <property type="match status" value="1"/>
</dbReference>
<dbReference type="Pfam" id="PF00989">
    <property type="entry name" value="PAS"/>
    <property type="match status" value="1"/>
</dbReference>
<dbReference type="EC" id="2.7.13.3" evidence="2"/>
<dbReference type="InterPro" id="IPR036890">
    <property type="entry name" value="HATPase_C_sf"/>
</dbReference>
<dbReference type="InterPro" id="IPR035965">
    <property type="entry name" value="PAS-like_dom_sf"/>
</dbReference>
<dbReference type="PANTHER" id="PTHR43065:SF10">
    <property type="entry name" value="PEROXIDE STRESS-ACTIVATED HISTIDINE KINASE MAK3"/>
    <property type="match status" value="1"/>
</dbReference>
<feature type="domain" description="Histidine kinase" evidence="9">
    <location>
        <begin position="141"/>
        <end position="359"/>
    </location>
</feature>
<dbReference type="InterPro" id="IPR003661">
    <property type="entry name" value="HisK_dim/P_dom"/>
</dbReference>
<protein>
    <recommendedName>
        <fullName evidence="2">histidine kinase</fullName>
        <ecNumber evidence="2">2.7.13.3</ecNumber>
    </recommendedName>
</protein>
<dbReference type="SMART" id="SM00388">
    <property type="entry name" value="HisKA"/>
    <property type="match status" value="1"/>
</dbReference>
<evidence type="ECO:0000256" key="1">
    <source>
        <dbReference type="ARBA" id="ARBA00000085"/>
    </source>
</evidence>
<dbReference type="SUPFAM" id="SSF55874">
    <property type="entry name" value="ATPase domain of HSP90 chaperone/DNA topoisomerase II/histidine kinase"/>
    <property type="match status" value="1"/>
</dbReference>
<organism evidence="10 11">
    <name type="scientific">Koleobacter methoxysyntrophicus</name>
    <dbReference type="NCBI Taxonomy" id="2751313"/>
    <lineage>
        <taxon>Bacteria</taxon>
        <taxon>Bacillati</taxon>
        <taxon>Bacillota</taxon>
        <taxon>Clostridia</taxon>
        <taxon>Koleobacterales</taxon>
        <taxon>Koleobacteraceae</taxon>
        <taxon>Koleobacter</taxon>
    </lineage>
</organism>
<keyword evidence="11" id="KW-1185">Reference proteome</keyword>
<dbReference type="NCBIfam" id="TIGR00229">
    <property type="entry name" value="sensory_box"/>
    <property type="match status" value="1"/>
</dbReference>
<evidence type="ECO:0000256" key="6">
    <source>
        <dbReference type="ARBA" id="ARBA00022777"/>
    </source>
</evidence>
<dbReference type="CDD" id="cd00082">
    <property type="entry name" value="HisKA"/>
    <property type="match status" value="1"/>
</dbReference>
<name>A0A8A0RNE5_9FIRM</name>
<dbReference type="SUPFAM" id="SSF55785">
    <property type="entry name" value="PYP-like sensor domain (PAS domain)"/>
    <property type="match status" value="1"/>
</dbReference>
<comment type="catalytic activity">
    <reaction evidence="1">
        <text>ATP + protein L-histidine = ADP + protein N-phospho-L-histidine.</text>
        <dbReference type="EC" id="2.7.13.3"/>
    </reaction>
</comment>